<reference evidence="2 3" key="1">
    <citation type="journal article" date="2010" name="Nature">
        <title>Genome sequencing and analysis of the model grass Brachypodium distachyon.</title>
        <authorList>
            <consortium name="International Brachypodium Initiative"/>
        </authorList>
    </citation>
    <scope>NUCLEOTIDE SEQUENCE [LARGE SCALE GENOMIC DNA]</scope>
    <source>
        <strain evidence="2 3">Bd21</strain>
    </source>
</reference>
<sequence>MAWMRDVARAGTGSRSAKPPPARSHHRGARQVSASAGSHLRASARERESASPAVSCRCCCLDHKMASGVRARQQPPTVFPAPHALKAVGGAAWTDRQLSPGPLLARPARIDRHASVSLTYELGCVRPRAMGGRCTYHVLLVPRIRRVLYHRRPYVGAYAVRNGRTQFQVGLRTGSKRCRVPRRLNHETPRSRLRKMQSGRLSLWLPIRKTSARGTNTGTVEASALCWVP</sequence>
<dbReference type="EMBL" id="CM000881">
    <property type="protein sequence ID" value="PNT70997.1"/>
    <property type="molecule type" value="Genomic_DNA"/>
</dbReference>
<evidence type="ECO:0000313" key="4">
    <source>
        <dbReference type="Proteomes" id="UP000008810"/>
    </source>
</evidence>
<organism evidence="2">
    <name type="scientific">Brachypodium distachyon</name>
    <name type="common">Purple false brome</name>
    <name type="synonym">Trachynia distachya</name>
    <dbReference type="NCBI Taxonomy" id="15368"/>
    <lineage>
        <taxon>Eukaryota</taxon>
        <taxon>Viridiplantae</taxon>
        <taxon>Streptophyta</taxon>
        <taxon>Embryophyta</taxon>
        <taxon>Tracheophyta</taxon>
        <taxon>Spermatophyta</taxon>
        <taxon>Magnoliopsida</taxon>
        <taxon>Liliopsida</taxon>
        <taxon>Poales</taxon>
        <taxon>Poaceae</taxon>
        <taxon>BOP clade</taxon>
        <taxon>Pooideae</taxon>
        <taxon>Stipodae</taxon>
        <taxon>Brachypodieae</taxon>
        <taxon>Brachypodium</taxon>
    </lineage>
</organism>
<evidence type="ECO:0000313" key="2">
    <source>
        <dbReference type="EMBL" id="PNT70997.1"/>
    </source>
</evidence>
<dbReference type="InParanoid" id="A0A2K2D9Q5"/>
<dbReference type="EnsemblPlants" id="PNT70997">
    <property type="protein sequence ID" value="PNT70997"/>
    <property type="gene ID" value="BRADI_2g21051v3"/>
</dbReference>
<accession>A0A2K2D9Q5</accession>
<proteinExistence type="predicted"/>
<dbReference type="AlphaFoldDB" id="A0A2K2D9Q5"/>
<reference evidence="3" key="3">
    <citation type="submission" date="2018-08" db="UniProtKB">
        <authorList>
            <consortium name="EnsemblPlants"/>
        </authorList>
    </citation>
    <scope>IDENTIFICATION</scope>
    <source>
        <strain evidence="3">cv. Bd21</strain>
    </source>
</reference>
<gene>
    <name evidence="2" type="ORF">BRADI_2g21051v3</name>
</gene>
<evidence type="ECO:0000256" key="1">
    <source>
        <dbReference type="SAM" id="MobiDB-lite"/>
    </source>
</evidence>
<keyword evidence="4" id="KW-1185">Reference proteome</keyword>
<dbReference type="Gramene" id="PNT70997">
    <property type="protein sequence ID" value="PNT70997"/>
    <property type="gene ID" value="BRADI_2g21051v3"/>
</dbReference>
<evidence type="ECO:0000313" key="3">
    <source>
        <dbReference type="EnsemblPlants" id="PNT70997"/>
    </source>
</evidence>
<dbReference type="Proteomes" id="UP000008810">
    <property type="component" value="Chromosome 2"/>
</dbReference>
<feature type="region of interest" description="Disordered" evidence="1">
    <location>
        <begin position="1"/>
        <end position="46"/>
    </location>
</feature>
<name>A0A2K2D9Q5_BRADI</name>
<reference evidence="2" key="2">
    <citation type="submission" date="2017-06" db="EMBL/GenBank/DDBJ databases">
        <title>WGS assembly of Brachypodium distachyon.</title>
        <authorList>
            <consortium name="The International Brachypodium Initiative"/>
            <person name="Lucas S."/>
            <person name="Harmon-Smith M."/>
            <person name="Lail K."/>
            <person name="Tice H."/>
            <person name="Grimwood J."/>
            <person name="Bruce D."/>
            <person name="Barry K."/>
            <person name="Shu S."/>
            <person name="Lindquist E."/>
            <person name="Wang M."/>
            <person name="Pitluck S."/>
            <person name="Vogel J.P."/>
            <person name="Garvin D.F."/>
            <person name="Mockler T.C."/>
            <person name="Schmutz J."/>
            <person name="Rokhsar D."/>
            <person name="Bevan M.W."/>
        </authorList>
    </citation>
    <scope>NUCLEOTIDE SEQUENCE</scope>
    <source>
        <strain evidence="2">Bd21</strain>
    </source>
</reference>
<protein>
    <submittedName>
        <fullName evidence="2 3">Uncharacterized protein</fullName>
    </submittedName>
</protein>